<comment type="caution">
    <text evidence="5">The sequence shown here is derived from an EMBL/GenBank/DDBJ whole genome shotgun (WGS) entry which is preliminary data.</text>
</comment>
<evidence type="ECO:0000313" key="5">
    <source>
        <dbReference type="EMBL" id="NNH22855.1"/>
    </source>
</evidence>
<evidence type="ECO:0000259" key="4">
    <source>
        <dbReference type="Pfam" id="PF13354"/>
    </source>
</evidence>
<proteinExistence type="predicted"/>
<feature type="transmembrane region" description="Helical" evidence="2">
    <location>
        <begin position="355"/>
        <end position="380"/>
    </location>
</feature>
<dbReference type="AlphaFoldDB" id="A0A849BN82"/>
<dbReference type="InterPro" id="IPR012338">
    <property type="entry name" value="Beta-lactam/transpept-like"/>
</dbReference>
<keyword evidence="2" id="KW-0812">Transmembrane</keyword>
<organism evidence="5 6">
    <name type="scientific">Pseudokineococcus marinus</name>
    <dbReference type="NCBI Taxonomy" id="351215"/>
    <lineage>
        <taxon>Bacteria</taxon>
        <taxon>Bacillati</taxon>
        <taxon>Actinomycetota</taxon>
        <taxon>Actinomycetes</taxon>
        <taxon>Kineosporiales</taxon>
        <taxon>Kineosporiaceae</taxon>
        <taxon>Pseudokineococcus</taxon>
    </lineage>
</organism>
<evidence type="ECO:0000313" key="6">
    <source>
        <dbReference type="Proteomes" id="UP000555552"/>
    </source>
</evidence>
<feature type="signal peptide" evidence="3">
    <location>
        <begin position="1"/>
        <end position="16"/>
    </location>
</feature>
<accession>A0A849BN82</accession>
<dbReference type="Pfam" id="PF13354">
    <property type="entry name" value="Beta-lactamase2"/>
    <property type="match status" value="1"/>
</dbReference>
<protein>
    <submittedName>
        <fullName evidence="5">Serine hydrolase</fullName>
    </submittedName>
</protein>
<keyword evidence="5" id="KW-0378">Hydrolase</keyword>
<feature type="chain" id="PRO_5039028807" evidence="3">
    <location>
        <begin position="17"/>
        <end position="388"/>
    </location>
</feature>
<dbReference type="GO" id="GO:0030655">
    <property type="term" value="P:beta-lactam antibiotic catabolic process"/>
    <property type="evidence" value="ECO:0007669"/>
    <property type="project" value="InterPro"/>
</dbReference>
<keyword evidence="3" id="KW-0732">Signal</keyword>
<evidence type="ECO:0000256" key="3">
    <source>
        <dbReference type="SAM" id="SignalP"/>
    </source>
</evidence>
<dbReference type="InterPro" id="IPR000871">
    <property type="entry name" value="Beta-lactam_class-A"/>
</dbReference>
<name>A0A849BN82_9ACTN</name>
<feature type="compositionally biased region" description="Low complexity" evidence="1">
    <location>
        <begin position="29"/>
        <end position="49"/>
    </location>
</feature>
<keyword evidence="2" id="KW-1133">Transmembrane helix</keyword>
<dbReference type="SUPFAM" id="SSF56601">
    <property type="entry name" value="beta-lactamase/transpeptidase-like"/>
    <property type="match status" value="1"/>
</dbReference>
<reference evidence="5 6" key="1">
    <citation type="submission" date="2020-05" db="EMBL/GenBank/DDBJ databases">
        <title>MicrobeNet Type strains.</title>
        <authorList>
            <person name="Nicholson A.C."/>
        </authorList>
    </citation>
    <scope>NUCLEOTIDE SEQUENCE [LARGE SCALE GENOMIC DNA]</scope>
    <source>
        <strain evidence="5 6">JCM 14547</strain>
    </source>
</reference>
<keyword evidence="2" id="KW-0472">Membrane</keyword>
<dbReference type="PANTHER" id="PTHR35333">
    <property type="entry name" value="BETA-LACTAMASE"/>
    <property type="match status" value="1"/>
</dbReference>
<feature type="region of interest" description="Disordered" evidence="1">
    <location>
        <begin position="29"/>
        <end position="52"/>
    </location>
</feature>
<dbReference type="Proteomes" id="UP000555552">
    <property type="component" value="Unassembled WGS sequence"/>
</dbReference>
<keyword evidence="6" id="KW-1185">Reference proteome</keyword>
<dbReference type="PANTHER" id="PTHR35333:SF3">
    <property type="entry name" value="BETA-LACTAMASE-TYPE TRANSPEPTIDASE FOLD CONTAINING PROTEIN"/>
    <property type="match status" value="1"/>
</dbReference>
<evidence type="ECO:0000256" key="2">
    <source>
        <dbReference type="SAM" id="Phobius"/>
    </source>
</evidence>
<sequence length="388" mass="39626">MRPPLTALLTALVTVAAVDLTEVAPAAASSSSAATTAAEEGATPSPTTPVGVGRLDVAPLQAIVDEAAQDDVRLSVGVQSLGGATLTDGPVVVGSTEPFSSASLIKVALVVAALRAVDEGDLALDQVVEVTNRDDVPGTGVIAGYSSPYSATVAELAELSITVSDNTASNVLAETVGLDAVDRLVADLDLEPTHMGRLFFSDGPAGESNDLDTASTVELLRAVHEGEVLSAASRDLLLGWMRDQQLDTKFAPVLEGVPLASKTGDTSEVSHDGAYLLEEGRETVLVVLSETEDGRSPTAAADPYLADVAEEVAAQVAAAPPAPPVTTAVEDRAVGDAVRTALEEPVEESGSALPAVGAALLGVLAALALAVVALRARVLLRRRRRARR</sequence>
<dbReference type="RefSeq" id="WP_171202684.1">
    <property type="nucleotide sequence ID" value="NZ_BAAANP010000010.1"/>
</dbReference>
<gene>
    <name evidence="5" type="ORF">HLB09_07070</name>
</gene>
<evidence type="ECO:0000256" key="1">
    <source>
        <dbReference type="SAM" id="MobiDB-lite"/>
    </source>
</evidence>
<dbReference type="GO" id="GO:0046677">
    <property type="term" value="P:response to antibiotic"/>
    <property type="evidence" value="ECO:0007669"/>
    <property type="project" value="InterPro"/>
</dbReference>
<dbReference type="GO" id="GO:0008800">
    <property type="term" value="F:beta-lactamase activity"/>
    <property type="evidence" value="ECO:0007669"/>
    <property type="project" value="InterPro"/>
</dbReference>
<dbReference type="Gene3D" id="3.40.710.10">
    <property type="entry name" value="DD-peptidase/beta-lactamase superfamily"/>
    <property type="match status" value="1"/>
</dbReference>
<dbReference type="InterPro" id="IPR045155">
    <property type="entry name" value="Beta-lactam_cat"/>
</dbReference>
<dbReference type="EMBL" id="JABEMA010000074">
    <property type="protein sequence ID" value="NNH22855.1"/>
    <property type="molecule type" value="Genomic_DNA"/>
</dbReference>
<feature type="domain" description="Beta-lactamase class A catalytic" evidence="4">
    <location>
        <begin position="87"/>
        <end position="288"/>
    </location>
</feature>